<protein>
    <recommendedName>
        <fullName evidence="3">DUF3885 domain-containing protein</fullName>
    </recommendedName>
</protein>
<name>A0A540UUQ9_9BACL</name>
<evidence type="ECO:0000313" key="1">
    <source>
        <dbReference type="EMBL" id="TQE88157.1"/>
    </source>
</evidence>
<proteinExistence type="predicted"/>
<dbReference type="EMBL" id="VIGD01000044">
    <property type="protein sequence ID" value="TQE88157.1"/>
    <property type="molecule type" value="Genomic_DNA"/>
</dbReference>
<sequence>MKVIDKKNLTKWLEESDLRIKDINYMPFLFVSHSHSSRWEGGLLHCETEEEISNFYQDFHEMLGFMRAFFTETHTRQCIISKYRNNGWFKGWSDLEEFPIYHEIHKLLSIKNLTTKSAKGLCLDIEKEWKELENIFLGNFCNISQIGILLPEQKLIIEPTHNFEILFFTRDIQGLHYRISRMLSQYDHLDVYVDHEGWLG</sequence>
<reference evidence="1 2" key="1">
    <citation type="submission" date="2019-06" db="EMBL/GenBank/DDBJ databases">
        <title>Genome sequence of Ureibacillus terrenus.</title>
        <authorList>
            <person name="Maclea K.S."/>
            <person name="Simoes M."/>
        </authorList>
    </citation>
    <scope>NUCLEOTIDE SEQUENCE [LARGE SCALE GENOMIC DNA]</scope>
    <source>
        <strain evidence="1 2">ATCC BAA-384</strain>
    </source>
</reference>
<comment type="caution">
    <text evidence="1">The sequence shown here is derived from an EMBL/GenBank/DDBJ whole genome shotgun (WGS) entry which is preliminary data.</text>
</comment>
<dbReference type="AlphaFoldDB" id="A0A540UUQ9"/>
<organism evidence="1 2">
    <name type="scientific">Ureibacillus terrenus</name>
    <dbReference type="NCBI Taxonomy" id="118246"/>
    <lineage>
        <taxon>Bacteria</taxon>
        <taxon>Bacillati</taxon>
        <taxon>Bacillota</taxon>
        <taxon>Bacilli</taxon>
        <taxon>Bacillales</taxon>
        <taxon>Caryophanaceae</taxon>
        <taxon>Ureibacillus</taxon>
    </lineage>
</organism>
<dbReference type="RefSeq" id="WP_141603376.1">
    <property type="nucleotide sequence ID" value="NZ_JARMSB010000066.1"/>
</dbReference>
<accession>A0A540UUQ9</accession>
<gene>
    <name evidence="1" type="ORF">FKZ59_14125</name>
</gene>
<dbReference type="Proteomes" id="UP000315753">
    <property type="component" value="Unassembled WGS sequence"/>
</dbReference>
<keyword evidence="2" id="KW-1185">Reference proteome</keyword>
<evidence type="ECO:0008006" key="3">
    <source>
        <dbReference type="Google" id="ProtNLM"/>
    </source>
</evidence>
<evidence type="ECO:0000313" key="2">
    <source>
        <dbReference type="Proteomes" id="UP000315753"/>
    </source>
</evidence>